<dbReference type="PANTHER" id="PTHR43674">
    <property type="entry name" value="NITRILASE C965.09-RELATED"/>
    <property type="match status" value="1"/>
</dbReference>
<organism evidence="3 4">
    <name type="scientific">Cordyceps javanica</name>
    <dbReference type="NCBI Taxonomy" id="43265"/>
    <lineage>
        <taxon>Eukaryota</taxon>
        <taxon>Fungi</taxon>
        <taxon>Dikarya</taxon>
        <taxon>Ascomycota</taxon>
        <taxon>Pezizomycotina</taxon>
        <taxon>Sordariomycetes</taxon>
        <taxon>Hypocreomycetidae</taxon>
        <taxon>Hypocreales</taxon>
        <taxon>Cordycipitaceae</taxon>
        <taxon>Cordyceps</taxon>
    </lineage>
</organism>
<evidence type="ECO:0000313" key="3">
    <source>
        <dbReference type="EMBL" id="TQV93632.1"/>
    </source>
</evidence>
<dbReference type="GO" id="GO:0016746">
    <property type="term" value="F:acyltransferase activity"/>
    <property type="evidence" value="ECO:0007669"/>
    <property type="project" value="UniProtKB-KW"/>
</dbReference>
<dbReference type="Gene3D" id="3.60.110.10">
    <property type="entry name" value="Carbon-nitrogen hydrolase"/>
    <property type="match status" value="1"/>
</dbReference>
<dbReference type="OrthoDB" id="10250282at2759"/>
<dbReference type="PANTHER" id="PTHR43674:SF2">
    <property type="entry name" value="BETA-UREIDOPROPIONASE"/>
    <property type="match status" value="1"/>
</dbReference>
<dbReference type="STRING" id="43265.A0A545VKU7"/>
<dbReference type="EMBL" id="SPUK01000011">
    <property type="protein sequence ID" value="TQV93632.1"/>
    <property type="molecule type" value="Genomic_DNA"/>
</dbReference>
<name>A0A545VKU7_9HYPO</name>
<accession>A0A545VKU7</accession>
<dbReference type="Proteomes" id="UP000315783">
    <property type="component" value="Unassembled WGS sequence"/>
</dbReference>
<dbReference type="GO" id="GO:0016811">
    <property type="term" value="F:hydrolase activity, acting on carbon-nitrogen (but not peptide) bonds, in linear amides"/>
    <property type="evidence" value="ECO:0007669"/>
    <property type="project" value="TreeGrafter"/>
</dbReference>
<dbReference type="AlphaFoldDB" id="A0A545VKU7"/>
<reference evidence="3 4" key="1">
    <citation type="journal article" date="2019" name="Appl. Microbiol. Biotechnol.">
        <title>Genome sequence of Isaria javanica and comparative genome analysis insights into family S53 peptidase evolution in fungal entomopathogens.</title>
        <authorList>
            <person name="Lin R."/>
            <person name="Zhang X."/>
            <person name="Xin B."/>
            <person name="Zou M."/>
            <person name="Gao Y."/>
            <person name="Qin F."/>
            <person name="Hu Q."/>
            <person name="Xie B."/>
            <person name="Cheng X."/>
        </authorList>
    </citation>
    <scope>NUCLEOTIDE SEQUENCE [LARGE SCALE GENOMIC DNA]</scope>
    <source>
        <strain evidence="3 4">IJ1G</strain>
    </source>
</reference>
<keyword evidence="4" id="KW-1185">Reference proteome</keyword>
<dbReference type="PROSITE" id="PS50263">
    <property type="entry name" value="CN_HYDROLASE"/>
    <property type="match status" value="1"/>
</dbReference>
<comment type="caution">
    <text evidence="3">The sequence shown here is derived from an EMBL/GenBank/DDBJ whole genome shotgun (WGS) entry which is preliminary data.</text>
</comment>
<proteinExistence type="predicted"/>
<keyword evidence="1" id="KW-0378">Hydrolase</keyword>
<evidence type="ECO:0000259" key="2">
    <source>
        <dbReference type="PROSITE" id="PS50263"/>
    </source>
</evidence>
<sequence>MTTTKPADLRIATVQFESASGDKAANLATIERFAAAAAARGCHAVAFHECCVPGYTFASRLSRDALWAVAEPIPDGPSTRALMAAARTHNIVILAGLYERDETGGEDGAIYNTYVCVSGDAGEGGGGGGGGGGRLLARFRKLHPFISPHLAAGRELVVFDLLGWKAGILICYDNNVVENVRATALLGAEVLFAPHVTMCTPSTRPGAGFVDPALWRAARGQEPATTTTETATSTLRAEFDGLKGRAWLMKWLPARAYDNGIYVVFSNPIGMDDDQLKNGCSMVLDPFGDVLAECRKLDEDMAVAVCTRDKLQMAGGFRYRNARRPEVYGEVLARANDSQLKVAWMSK</sequence>
<dbReference type="InterPro" id="IPR050345">
    <property type="entry name" value="Aliph_Amidase/BUP"/>
</dbReference>
<keyword evidence="3" id="KW-0808">Transferase</keyword>
<dbReference type="InterPro" id="IPR003010">
    <property type="entry name" value="C-N_Hydrolase"/>
</dbReference>
<keyword evidence="3" id="KW-0012">Acyltransferase</keyword>
<dbReference type="SUPFAM" id="SSF56317">
    <property type="entry name" value="Carbon-nitrogen hydrolase"/>
    <property type="match status" value="1"/>
</dbReference>
<dbReference type="Pfam" id="PF00795">
    <property type="entry name" value="CN_hydrolase"/>
    <property type="match status" value="1"/>
</dbReference>
<gene>
    <name evidence="3" type="ORF">IF1G_07364</name>
</gene>
<feature type="domain" description="CN hydrolase" evidence="2">
    <location>
        <begin position="9"/>
        <end position="310"/>
    </location>
</feature>
<evidence type="ECO:0000313" key="4">
    <source>
        <dbReference type="Proteomes" id="UP000315783"/>
    </source>
</evidence>
<dbReference type="InterPro" id="IPR036526">
    <property type="entry name" value="C-N_Hydrolase_sf"/>
</dbReference>
<protein>
    <submittedName>
        <fullName evidence="3">Nitrilase/cyanide hydratase and apolipoprotein N-acyltransferase</fullName>
    </submittedName>
</protein>
<keyword evidence="3" id="KW-0449">Lipoprotein</keyword>
<evidence type="ECO:0000256" key="1">
    <source>
        <dbReference type="ARBA" id="ARBA00022801"/>
    </source>
</evidence>